<organism evidence="11 12">
    <name type="scientific">Pseudoduganella aquatica</name>
    <dbReference type="NCBI Taxonomy" id="2660641"/>
    <lineage>
        <taxon>Bacteria</taxon>
        <taxon>Pseudomonadati</taxon>
        <taxon>Pseudomonadota</taxon>
        <taxon>Betaproteobacteria</taxon>
        <taxon>Burkholderiales</taxon>
        <taxon>Oxalobacteraceae</taxon>
        <taxon>Telluria group</taxon>
        <taxon>Pseudoduganella</taxon>
    </lineage>
</organism>
<dbReference type="Gene3D" id="3.30.565.10">
    <property type="entry name" value="Histidine kinase-like ATPase, C-terminal domain"/>
    <property type="match status" value="1"/>
</dbReference>
<dbReference type="SMART" id="SM00388">
    <property type="entry name" value="HisKA"/>
    <property type="match status" value="1"/>
</dbReference>
<accession>A0A7X4HGP5</accession>
<dbReference type="Gene3D" id="1.10.287.130">
    <property type="match status" value="1"/>
</dbReference>
<dbReference type="AlphaFoldDB" id="A0A7X4HGP5"/>
<keyword evidence="5" id="KW-0597">Phosphoprotein</keyword>
<dbReference type="EC" id="2.7.13.3" evidence="3"/>
<evidence type="ECO:0000256" key="5">
    <source>
        <dbReference type="ARBA" id="ARBA00022553"/>
    </source>
</evidence>
<dbReference type="CDD" id="cd00082">
    <property type="entry name" value="HisKA"/>
    <property type="match status" value="1"/>
</dbReference>
<gene>
    <name evidence="11" type="ORF">GTP77_26665</name>
</gene>
<keyword evidence="12" id="KW-1185">Reference proteome</keyword>
<evidence type="ECO:0000313" key="12">
    <source>
        <dbReference type="Proteomes" id="UP000450676"/>
    </source>
</evidence>
<keyword evidence="4" id="KW-1003">Cell membrane</keyword>
<evidence type="ECO:0000256" key="9">
    <source>
        <dbReference type="ARBA" id="ARBA00022840"/>
    </source>
</evidence>
<dbReference type="InterPro" id="IPR004358">
    <property type="entry name" value="Sig_transdc_His_kin-like_C"/>
</dbReference>
<evidence type="ECO:0000256" key="2">
    <source>
        <dbReference type="ARBA" id="ARBA00004651"/>
    </source>
</evidence>
<dbReference type="EMBL" id="WWCU01000048">
    <property type="protein sequence ID" value="MYN10906.1"/>
    <property type="molecule type" value="Genomic_DNA"/>
</dbReference>
<dbReference type="InterPro" id="IPR005467">
    <property type="entry name" value="His_kinase_dom"/>
</dbReference>
<comment type="caution">
    <text evidence="11">The sequence shown here is derived from an EMBL/GenBank/DDBJ whole genome shotgun (WGS) entry which is preliminary data.</text>
</comment>
<dbReference type="InterPro" id="IPR003594">
    <property type="entry name" value="HATPase_dom"/>
</dbReference>
<evidence type="ECO:0000256" key="8">
    <source>
        <dbReference type="ARBA" id="ARBA00022777"/>
    </source>
</evidence>
<dbReference type="PANTHER" id="PTHR44936">
    <property type="entry name" value="SENSOR PROTEIN CREC"/>
    <property type="match status" value="1"/>
</dbReference>
<proteinExistence type="predicted"/>
<keyword evidence="9" id="KW-0067">ATP-binding</keyword>
<dbReference type="GO" id="GO:0005886">
    <property type="term" value="C:plasma membrane"/>
    <property type="evidence" value="ECO:0007669"/>
    <property type="project" value="UniProtKB-SubCell"/>
</dbReference>
<evidence type="ECO:0000259" key="10">
    <source>
        <dbReference type="PROSITE" id="PS50109"/>
    </source>
</evidence>
<keyword evidence="4" id="KW-0472">Membrane</keyword>
<dbReference type="Pfam" id="PF00512">
    <property type="entry name" value="HisKA"/>
    <property type="match status" value="1"/>
</dbReference>
<feature type="domain" description="Histidine kinase" evidence="10">
    <location>
        <begin position="186"/>
        <end position="397"/>
    </location>
</feature>
<dbReference type="SMART" id="SM00387">
    <property type="entry name" value="HATPase_c"/>
    <property type="match status" value="1"/>
</dbReference>
<evidence type="ECO:0000256" key="6">
    <source>
        <dbReference type="ARBA" id="ARBA00022679"/>
    </source>
</evidence>
<dbReference type="Pfam" id="PF02518">
    <property type="entry name" value="HATPase_c"/>
    <property type="match status" value="1"/>
</dbReference>
<dbReference type="Proteomes" id="UP000450676">
    <property type="component" value="Unassembled WGS sequence"/>
</dbReference>
<dbReference type="GO" id="GO:0000155">
    <property type="term" value="F:phosphorelay sensor kinase activity"/>
    <property type="evidence" value="ECO:0007669"/>
    <property type="project" value="InterPro"/>
</dbReference>
<dbReference type="InterPro" id="IPR036097">
    <property type="entry name" value="HisK_dim/P_sf"/>
</dbReference>
<comment type="subcellular location">
    <subcellularLocation>
        <location evidence="2">Cell membrane</location>
        <topology evidence="2">Multi-pass membrane protein</topology>
    </subcellularLocation>
</comment>
<keyword evidence="6" id="KW-0808">Transferase</keyword>
<evidence type="ECO:0000256" key="4">
    <source>
        <dbReference type="ARBA" id="ARBA00022475"/>
    </source>
</evidence>
<reference evidence="11 12" key="1">
    <citation type="submission" date="2019-12" db="EMBL/GenBank/DDBJ databases">
        <title>Novel species isolated from a subtropical stream in China.</title>
        <authorList>
            <person name="Lu H."/>
        </authorList>
    </citation>
    <scope>NUCLEOTIDE SEQUENCE [LARGE SCALE GENOMIC DNA]</scope>
    <source>
        <strain evidence="11 12">FT127W</strain>
    </source>
</reference>
<dbReference type="PRINTS" id="PR00344">
    <property type="entry name" value="BCTRLSENSOR"/>
</dbReference>
<evidence type="ECO:0000256" key="3">
    <source>
        <dbReference type="ARBA" id="ARBA00012438"/>
    </source>
</evidence>
<dbReference type="RefSeq" id="WP_161075187.1">
    <property type="nucleotide sequence ID" value="NZ_WWCU01000048.1"/>
</dbReference>
<dbReference type="SUPFAM" id="SSF47384">
    <property type="entry name" value="Homodimeric domain of signal transducing histidine kinase"/>
    <property type="match status" value="1"/>
</dbReference>
<evidence type="ECO:0000256" key="1">
    <source>
        <dbReference type="ARBA" id="ARBA00000085"/>
    </source>
</evidence>
<dbReference type="InterPro" id="IPR036890">
    <property type="entry name" value="HATPase_C_sf"/>
</dbReference>
<keyword evidence="8 11" id="KW-0418">Kinase</keyword>
<keyword evidence="7" id="KW-0547">Nucleotide-binding</keyword>
<dbReference type="GO" id="GO:0005524">
    <property type="term" value="F:ATP binding"/>
    <property type="evidence" value="ECO:0007669"/>
    <property type="project" value="UniProtKB-KW"/>
</dbReference>
<dbReference type="PROSITE" id="PS50109">
    <property type="entry name" value="HIS_KIN"/>
    <property type="match status" value="1"/>
</dbReference>
<dbReference type="InterPro" id="IPR050980">
    <property type="entry name" value="2C_sensor_his_kinase"/>
</dbReference>
<name>A0A7X4HGP5_9BURK</name>
<comment type="catalytic activity">
    <reaction evidence="1">
        <text>ATP + protein L-histidine = ADP + protein N-phospho-L-histidine.</text>
        <dbReference type="EC" id="2.7.13.3"/>
    </reaction>
</comment>
<dbReference type="SUPFAM" id="SSF55874">
    <property type="entry name" value="ATPase domain of HSP90 chaperone/DNA topoisomerase II/histidine kinase"/>
    <property type="match status" value="1"/>
</dbReference>
<evidence type="ECO:0000256" key="7">
    <source>
        <dbReference type="ARBA" id="ARBA00022741"/>
    </source>
</evidence>
<evidence type="ECO:0000313" key="11">
    <source>
        <dbReference type="EMBL" id="MYN10906.1"/>
    </source>
</evidence>
<dbReference type="PANTHER" id="PTHR44936:SF10">
    <property type="entry name" value="SENSOR PROTEIN RSTB"/>
    <property type="match status" value="1"/>
</dbReference>
<sequence length="407" mass="44051">MLRRSTPGAQVQAGVGRPFPALYSLMASNLTGTTDPGQPGLAPATRALLDCRDEVVRAWMDTVRAELSKAVPLHISILGNTLPAIVDTLALLLTESEREHAICDLLSLATEHGGERARLTPYDITTLIHEMQLFKRVLFARMEQAGTPLDLQQRALIASSIDNMMRDSANAFSAVQAALREQFVAAITHDLRTPLSNARMAAELIERIAGSDDVRQLAQTILRSAARIDTMTRELLDRIVFGGCGKLALRISEFDLAELAREVAGAIASGGRVQLELPPQPLLGHWCRDSLRRAVENLVGNAIKYGRPDAPVQVSVGVLFERVKIAVHNEGEPIAPEDCESIFQLYRRAAHAKDAAQGWGVGLPFARKVAEAHGGSIVVASNQQDGTTFVIDIPRDARPHQGAPTVA</sequence>
<dbReference type="InterPro" id="IPR003661">
    <property type="entry name" value="HisK_dim/P_dom"/>
</dbReference>
<protein>
    <recommendedName>
        <fullName evidence="3">histidine kinase</fullName>
        <ecNumber evidence="3">2.7.13.3</ecNumber>
    </recommendedName>
</protein>
<dbReference type="CDD" id="cd00075">
    <property type="entry name" value="HATPase"/>
    <property type="match status" value="1"/>
</dbReference>